<evidence type="ECO:0000256" key="12">
    <source>
        <dbReference type="ARBA" id="ARBA00033708"/>
    </source>
</evidence>
<dbReference type="AlphaFoldDB" id="A0A1L6TA39"/>
<comment type="similarity">
    <text evidence="2 13">Belongs to the sodium:solute symporter (SSF) (TC 2.A.21) family.</text>
</comment>
<feature type="transmembrane region" description="Helical" evidence="14">
    <location>
        <begin position="190"/>
        <end position="207"/>
    </location>
</feature>
<reference evidence="15 16" key="1">
    <citation type="journal article" date="2014" name="Genome Announc.">
        <title>Comparative Genome Analysis of Two Isolates of the Fish Pathogen Piscirickettsia salmonis from Different Hosts Reveals Major Differences in Virulence-Associated Secretion Systems.</title>
        <authorList>
            <person name="Bohle H."/>
            <person name="Henriquez P."/>
            <person name="Grothusen H."/>
            <person name="Navas E."/>
            <person name="Sandoval A."/>
            <person name="Bustamante F."/>
            <person name="Bustos P."/>
            <person name="Mancilla M."/>
        </authorList>
    </citation>
    <scope>NUCLEOTIDE SEQUENCE [LARGE SCALE GENOMIC DNA]</scope>
    <source>
        <strain evidence="16">B1-32597</strain>
    </source>
</reference>
<keyword evidence="9 14" id="KW-0406">Ion transport</keyword>
<dbReference type="GO" id="GO:0005886">
    <property type="term" value="C:plasma membrane"/>
    <property type="evidence" value="ECO:0007669"/>
    <property type="project" value="UniProtKB-SubCell"/>
</dbReference>
<dbReference type="CDD" id="cd11475">
    <property type="entry name" value="SLC5sbd_PutP"/>
    <property type="match status" value="1"/>
</dbReference>
<dbReference type="NCBIfam" id="TIGR02121">
    <property type="entry name" value="Na_Pro_sym"/>
    <property type="match status" value="1"/>
</dbReference>
<dbReference type="GO" id="GO:0005298">
    <property type="term" value="F:proline:sodium symporter activity"/>
    <property type="evidence" value="ECO:0007669"/>
    <property type="project" value="UniProtKB-UniRule"/>
</dbReference>
<dbReference type="GO" id="GO:0015193">
    <property type="term" value="F:L-proline transmembrane transporter activity"/>
    <property type="evidence" value="ECO:0007669"/>
    <property type="project" value="TreeGrafter"/>
</dbReference>
<keyword evidence="6 14" id="KW-0769">Symport</keyword>
<feature type="transmembrane region" description="Helical" evidence="14">
    <location>
        <begin position="394"/>
        <end position="413"/>
    </location>
</feature>
<proteinExistence type="inferred from homology"/>
<evidence type="ECO:0000256" key="9">
    <source>
        <dbReference type="ARBA" id="ARBA00023065"/>
    </source>
</evidence>
<dbReference type="InterPro" id="IPR038377">
    <property type="entry name" value="Na/Glc_symporter_sf"/>
</dbReference>
<keyword evidence="7 14" id="KW-1133">Transmembrane helix</keyword>
<dbReference type="PANTHER" id="PTHR48086:SF3">
    <property type="entry name" value="SODIUM_PROLINE SYMPORTER"/>
    <property type="match status" value="1"/>
</dbReference>
<comment type="subcellular location">
    <subcellularLocation>
        <location evidence="14">Cell inner membrane</location>
        <topology evidence="14">Multi-pass membrane protein</topology>
    </subcellularLocation>
    <subcellularLocation>
        <location evidence="1">Cell membrane</location>
        <topology evidence="1">Multi-pass membrane protein</topology>
    </subcellularLocation>
</comment>
<evidence type="ECO:0000256" key="4">
    <source>
        <dbReference type="ARBA" id="ARBA00022475"/>
    </source>
</evidence>
<comment type="catalytic activity">
    <reaction evidence="12">
        <text>L-proline(in) + Na(+)(in) = L-proline(out) + Na(+)(out)</text>
        <dbReference type="Rhea" id="RHEA:28967"/>
        <dbReference type="ChEBI" id="CHEBI:29101"/>
        <dbReference type="ChEBI" id="CHEBI:60039"/>
    </reaction>
</comment>
<dbReference type="PANTHER" id="PTHR48086">
    <property type="entry name" value="SODIUM/PROLINE SYMPORTER-RELATED"/>
    <property type="match status" value="1"/>
</dbReference>
<dbReference type="InterPro" id="IPR011851">
    <property type="entry name" value="Na/Pro_symporter"/>
</dbReference>
<feature type="transmembrane region" description="Helical" evidence="14">
    <location>
        <begin position="38"/>
        <end position="61"/>
    </location>
</feature>
<keyword evidence="11 14" id="KW-0739">Sodium transport</keyword>
<evidence type="ECO:0000256" key="2">
    <source>
        <dbReference type="ARBA" id="ARBA00006434"/>
    </source>
</evidence>
<evidence type="ECO:0000313" key="15">
    <source>
        <dbReference type="EMBL" id="ALB22088.1"/>
    </source>
</evidence>
<evidence type="ECO:0000256" key="11">
    <source>
        <dbReference type="ARBA" id="ARBA00023201"/>
    </source>
</evidence>
<evidence type="ECO:0000256" key="5">
    <source>
        <dbReference type="ARBA" id="ARBA00022692"/>
    </source>
</evidence>
<dbReference type="PROSITE" id="PS00457">
    <property type="entry name" value="NA_SOLUT_SYMP_2"/>
    <property type="match status" value="1"/>
</dbReference>
<keyword evidence="4" id="KW-1003">Cell membrane</keyword>
<dbReference type="Pfam" id="PF00474">
    <property type="entry name" value="SSF"/>
    <property type="match status" value="1"/>
</dbReference>
<dbReference type="PROSITE" id="PS50283">
    <property type="entry name" value="NA_SOLUT_SYMP_3"/>
    <property type="match status" value="1"/>
</dbReference>
<keyword evidence="8 14" id="KW-0915">Sodium</keyword>
<evidence type="ECO:0000256" key="3">
    <source>
        <dbReference type="ARBA" id="ARBA00022448"/>
    </source>
</evidence>
<feature type="transmembrane region" description="Helical" evidence="14">
    <location>
        <begin position="161"/>
        <end position="183"/>
    </location>
</feature>
<evidence type="ECO:0000256" key="14">
    <source>
        <dbReference type="RuleBase" id="RU366012"/>
    </source>
</evidence>
<keyword evidence="14" id="KW-0997">Cell inner membrane</keyword>
<gene>
    <name evidence="15" type="ORF">KU39_905</name>
</gene>
<evidence type="ECO:0000256" key="1">
    <source>
        <dbReference type="ARBA" id="ARBA00004651"/>
    </source>
</evidence>
<comment type="function">
    <text evidence="14">Catalyzes the sodium-dependent uptake of extracellular L-proline.</text>
</comment>
<organism evidence="15 16">
    <name type="scientific">Piscirickettsia salmonis</name>
    <dbReference type="NCBI Taxonomy" id="1238"/>
    <lineage>
        <taxon>Bacteria</taxon>
        <taxon>Pseudomonadati</taxon>
        <taxon>Pseudomonadota</taxon>
        <taxon>Gammaproteobacteria</taxon>
        <taxon>Thiotrichales</taxon>
        <taxon>Piscirickettsiaceae</taxon>
        <taxon>Piscirickettsia</taxon>
    </lineage>
</organism>
<feature type="transmembrane region" description="Helical" evidence="14">
    <location>
        <begin position="313"/>
        <end position="341"/>
    </location>
</feature>
<keyword evidence="3 14" id="KW-0813">Transport</keyword>
<evidence type="ECO:0000256" key="13">
    <source>
        <dbReference type="RuleBase" id="RU362091"/>
    </source>
</evidence>
<dbReference type="Gene3D" id="1.20.1730.10">
    <property type="entry name" value="Sodium/glucose cotransporter"/>
    <property type="match status" value="1"/>
</dbReference>
<dbReference type="Proteomes" id="UP000029558">
    <property type="component" value="Chromosome"/>
</dbReference>
<evidence type="ECO:0000256" key="6">
    <source>
        <dbReference type="ARBA" id="ARBA00022847"/>
    </source>
</evidence>
<feature type="transmembrane region" description="Helical" evidence="14">
    <location>
        <begin position="227"/>
        <end position="246"/>
    </location>
</feature>
<evidence type="ECO:0000256" key="7">
    <source>
        <dbReference type="ARBA" id="ARBA00022989"/>
    </source>
</evidence>
<feature type="transmembrane region" description="Helical" evidence="14">
    <location>
        <begin position="73"/>
        <end position="90"/>
    </location>
</feature>
<dbReference type="InterPro" id="IPR018212">
    <property type="entry name" value="Na/solute_symporter_CS"/>
</dbReference>
<dbReference type="RefSeq" id="WP_017377683.1">
    <property type="nucleotide sequence ID" value="NZ_CP012508.1"/>
</dbReference>
<feature type="transmembrane region" description="Helical" evidence="14">
    <location>
        <begin position="6"/>
        <end position="26"/>
    </location>
</feature>
<feature type="transmembrane region" description="Helical" evidence="14">
    <location>
        <begin position="450"/>
        <end position="469"/>
    </location>
</feature>
<keyword evidence="10 14" id="KW-0472">Membrane</keyword>
<feature type="transmembrane region" description="Helical" evidence="14">
    <location>
        <begin position="362"/>
        <end position="382"/>
    </location>
</feature>
<feature type="transmembrane region" description="Helical" evidence="14">
    <location>
        <begin position="267"/>
        <end position="293"/>
    </location>
</feature>
<dbReference type="NCBIfam" id="TIGR00813">
    <property type="entry name" value="sss"/>
    <property type="match status" value="1"/>
</dbReference>
<dbReference type="InterPro" id="IPR001734">
    <property type="entry name" value="Na/solute_symporter"/>
</dbReference>
<dbReference type="GO" id="GO:0015824">
    <property type="term" value="P:proline transport"/>
    <property type="evidence" value="ECO:0007669"/>
    <property type="project" value="UniProtKB-UniRule"/>
</dbReference>
<evidence type="ECO:0000256" key="10">
    <source>
        <dbReference type="ARBA" id="ARBA00023136"/>
    </source>
</evidence>
<sequence length="500" mass="54322">MYELIATFTLYILVIFAIGLYSYFSTRNLTDYMLGGRTLSGAIAALGAGASDMSSWLLLALPGAVMLHGLNQIWLPIGLSLGAYLNWQFIAKRLRIYTEIAKDAITIPAYLEHRFHDTTKILRSATAIVVLTFFTFYTAAGFVSGGLLFSSTFHIDYSTGLIITAAIIVIYTCVGGFLAIAWVDFFQGTLMFFALLIVPAVALHHLGGINTTLHIIDSQSSFLLDAFHGTGALGTFSLLAWGLGYFGQPHILVRFMATKTHKDIPKAQFICMTWMNFALYGAIFTGLFSIAFFAQTPLANPETAFLQLAKTLFNPWVAGILLAAVFSATMSTSSAQLLASASALAEDCYHRFLRPQAKARELLNISRIGVILITCIAFALAFNPQSSILNLVGYAWAGLGAAFGPVILISLFWRRMNLPGAIAGILIGALVVIIWPHLHNLGSIFTIYELLPAFILSVCSIIIVSLTTAPPHVKIYQEFDQTLAILNTPSTVSGACNAIR</sequence>
<feature type="transmembrane region" description="Helical" evidence="14">
    <location>
        <begin position="124"/>
        <end position="149"/>
    </location>
</feature>
<name>A0A1L6TA39_PISSA</name>
<keyword evidence="14" id="KW-0029">Amino-acid transport</keyword>
<feature type="transmembrane region" description="Helical" evidence="14">
    <location>
        <begin position="420"/>
        <end position="438"/>
    </location>
</feature>
<accession>A0A1L6TA39</accession>
<dbReference type="GO" id="GO:0031402">
    <property type="term" value="F:sodium ion binding"/>
    <property type="evidence" value="ECO:0007669"/>
    <property type="project" value="UniProtKB-UniRule"/>
</dbReference>
<keyword evidence="5 14" id="KW-0812">Transmembrane</keyword>
<dbReference type="EMBL" id="CP012508">
    <property type="protein sequence ID" value="ALB22088.1"/>
    <property type="molecule type" value="Genomic_DNA"/>
</dbReference>
<evidence type="ECO:0000256" key="8">
    <source>
        <dbReference type="ARBA" id="ARBA00023053"/>
    </source>
</evidence>
<dbReference type="OrthoDB" id="9789704at2"/>
<evidence type="ECO:0000313" key="16">
    <source>
        <dbReference type="Proteomes" id="UP000029558"/>
    </source>
</evidence>
<protein>
    <recommendedName>
        <fullName evidence="14">Sodium/proline symporter</fullName>
    </recommendedName>
    <alternativeName>
        <fullName evidence="14">Proline permease</fullName>
    </alternativeName>
</protein>
<dbReference type="InterPro" id="IPR050277">
    <property type="entry name" value="Sodium:Solute_Symporter"/>
</dbReference>